<reference evidence="1" key="1">
    <citation type="submission" date="2018-10" db="EMBL/GenBank/DDBJ databases">
        <title>Hidden diversity of soil giant viruses.</title>
        <authorList>
            <person name="Schulz F."/>
            <person name="Alteio L."/>
            <person name="Goudeau D."/>
            <person name="Ryan E.M."/>
            <person name="Malmstrom R.R."/>
            <person name="Blanchard J."/>
            <person name="Woyke T."/>
        </authorList>
    </citation>
    <scope>NUCLEOTIDE SEQUENCE</scope>
    <source>
        <strain evidence="1">HYV1</strain>
    </source>
</reference>
<evidence type="ECO:0000313" key="1">
    <source>
        <dbReference type="EMBL" id="AYV83069.1"/>
    </source>
</evidence>
<protein>
    <submittedName>
        <fullName evidence="1">Uncharacterized protein</fullName>
    </submittedName>
</protein>
<dbReference type="EMBL" id="MK072386">
    <property type="protein sequence ID" value="AYV83069.1"/>
    <property type="molecule type" value="Genomic_DNA"/>
</dbReference>
<sequence>MGGVKREFLLHLTMAAASRGDIKCELCSKVGPFEREGLHCSGSKGYYCSFVCRIGMEKSCFSCQQRTVWIDPDTREGFEYCSHKCSVDHNASLPAVVSTPEEEKKAAKCISCHETAWIDPSTRIAAKYCSRLCTDTHNRKIPTYGLPTITEEIALALATQTAEKAGNAVAIASETASALINEAEKTVTTSGENIRKMWAQMASEGFTITDQITAALLKKAKDAQTKANQALGEMNAAMASATQARTAEIRAEKALTKAMAASAHKYL</sequence>
<name>A0A3G5ACK1_9VIRU</name>
<gene>
    <name evidence="1" type="ORF">Hyperionvirus4_34</name>
</gene>
<organism evidence="1">
    <name type="scientific">Hyperionvirus sp</name>
    <dbReference type="NCBI Taxonomy" id="2487770"/>
    <lineage>
        <taxon>Viruses</taxon>
        <taxon>Varidnaviria</taxon>
        <taxon>Bamfordvirae</taxon>
        <taxon>Nucleocytoviricota</taxon>
        <taxon>Megaviricetes</taxon>
        <taxon>Imitervirales</taxon>
        <taxon>Mimiviridae</taxon>
        <taxon>Klosneuvirinae</taxon>
    </lineage>
</organism>
<accession>A0A3G5ACK1</accession>
<proteinExistence type="predicted"/>